<keyword evidence="4" id="KW-0804">Transcription</keyword>
<dbReference type="OrthoDB" id="465705at2"/>
<dbReference type="InterPro" id="IPR029063">
    <property type="entry name" value="SAM-dependent_MTases_sf"/>
</dbReference>
<dbReference type="AlphaFoldDB" id="A0A2V5K5E9"/>
<dbReference type="Proteomes" id="UP000247476">
    <property type="component" value="Unassembled WGS sequence"/>
</dbReference>
<gene>
    <name evidence="6" type="ORF">DLM86_15580</name>
</gene>
<evidence type="ECO:0000256" key="4">
    <source>
        <dbReference type="ARBA" id="ARBA00023163"/>
    </source>
</evidence>
<name>A0A2V5K5E9_9BACL</name>
<accession>A0A2V5K5E9</accession>
<dbReference type="Pfam" id="PF08241">
    <property type="entry name" value="Methyltransf_11"/>
    <property type="match status" value="1"/>
</dbReference>
<keyword evidence="3" id="KW-0238">DNA-binding</keyword>
<dbReference type="Gene3D" id="3.40.50.150">
    <property type="entry name" value="Vaccinia Virus protein VP39"/>
    <property type="match status" value="1"/>
</dbReference>
<dbReference type="Gene3D" id="1.10.1660.10">
    <property type="match status" value="1"/>
</dbReference>
<dbReference type="InterPro" id="IPR047057">
    <property type="entry name" value="MerR_fam"/>
</dbReference>
<keyword evidence="1" id="KW-0678">Repressor</keyword>
<protein>
    <submittedName>
        <fullName evidence="6">Transcriptional regulator</fullName>
    </submittedName>
</protein>
<dbReference type="GO" id="GO:0003677">
    <property type="term" value="F:DNA binding"/>
    <property type="evidence" value="ECO:0007669"/>
    <property type="project" value="UniProtKB-KW"/>
</dbReference>
<dbReference type="InterPro" id="IPR009061">
    <property type="entry name" value="DNA-bd_dom_put_sf"/>
</dbReference>
<evidence type="ECO:0000313" key="7">
    <source>
        <dbReference type="Proteomes" id="UP000247476"/>
    </source>
</evidence>
<keyword evidence="2" id="KW-0805">Transcription regulation</keyword>
<feature type="domain" description="HTH merR-type" evidence="5">
    <location>
        <begin position="1"/>
        <end position="69"/>
    </location>
</feature>
<evidence type="ECO:0000256" key="3">
    <source>
        <dbReference type="ARBA" id="ARBA00023125"/>
    </source>
</evidence>
<organism evidence="6 7">
    <name type="scientific">Paenibacillus flagellatus</name>
    <dbReference type="NCBI Taxonomy" id="2211139"/>
    <lineage>
        <taxon>Bacteria</taxon>
        <taxon>Bacillati</taxon>
        <taxon>Bacillota</taxon>
        <taxon>Bacilli</taxon>
        <taxon>Bacillales</taxon>
        <taxon>Paenibacillaceae</taxon>
        <taxon>Paenibacillus</taxon>
    </lineage>
</organism>
<dbReference type="SUPFAM" id="SSF53335">
    <property type="entry name" value="S-adenosyl-L-methionine-dependent methyltransferases"/>
    <property type="match status" value="1"/>
</dbReference>
<dbReference type="PRINTS" id="PR00040">
    <property type="entry name" value="HTHMERR"/>
</dbReference>
<keyword evidence="7" id="KW-1185">Reference proteome</keyword>
<dbReference type="CDD" id="cd02440">
    <property type="entry name" value="AdoMet_MTases"/>
    <property type="match status" value="1"/>
</dbReference>
<dbReference type="PROSITE" id="PS50937">
    <property type="entry name" value="HTH_MERR_2"/>
    <property type="match status" value="1"/>
</dbReference>
<dbReference type="GO" id="GO:0003700">
    <property type="term" value="F:DNA-binding transcription factor activity"/>
    <property type="evidence" value="ECO:0007669"/>
    <property type="project" value="InterPro"/>
</dbReference>
<dbReference type="InterPro" id="IPR013216">
    <property type="entry name" value="Methyltransf_11"/>
</dbReference>
<sequence>MRIKEVADKLGITPRAIRFYEQRGLVAPDKEAHNRYRDYADEDVWRLQTVIALREIGMPVEDVRRALDEIDRGDGEHLRYYLELQQAVMYAQWVELKRMIDTTERMIASADGARAPDREMIYALADGSRRLREARRNWYDRWNYDRQAPIHDSLVYGEHPDYPIYDRYEEALGLAFDWVQAAPGERGLDVGCGTGNLAGMFLSAGVRMSGIDQSREMLRRCRDKSPRLETKLGNFLAIPHADGTFDFAATSFAFHHLAGEQQLLALEEMRRVLKPRGRICIVDAMVPEEADGEWEAARRLRGTGSERHYARVSDMLRWFDENGYVTKHRRIGAMVHIVLAVPIR</sequence>
<reference evidence="6 7" key="1">
    <citation type="submission" date="2018-05" db="EMBL/GenBank/DDBJ databases">
        <title>Paenibacillus flagellatus sp. nov., isolated from selenium mineral soil.</title>
        <authorList>
            <person name="Dai X."/>
        </authorList>
    </citation>
    <scope>NUCLEOTIDE SEQUENCE [LARGE SCALE GENOMIC DNA]</scope>
    <source>
        <strain evidence="6 7">DXL2</strain>
    </source>
</reference>
<dbReference type="PANTHER" id="PTHR30204">
    <property type="entry name" value="REDOX-CYCLING DRUG-SENSING TRANSCRIPTIONAL ACTIVATOR SOXR"/>
    <property type="match status" value="1"/>
</dbReference>
<dbReference type="RefSeq" id="WP_110840956.1">
    <property type="nucleotide sequence ID" value="NZ_QJVJ01000006.1"/>
</dbReference>
<dbReference type="InterPro" id="IPR000551">
    <property type="entry name" value="MerR-type_HTH_dom"/>
</dbReference>
<evidence type="ECO:0000313" key="6">
    <source>
        <dbReference type="EMBL" id="PYI53972.1"/>
    </source>
</evidence>
<evidence type="ECO:0000256" key="1">
    <source>
        <dbReference type="ARBA" id="ARBA00022491"/>
    </source>
</evidence>
<evidence type="ECO:0000259" key="5">
    <source>
        <dbReference type="PROSITE" id="PS50937"/>
    </source>
</evidence>
<comment type="caution">
    <text evidence="6">The sequence shown here is derived from an EMBL/GenBank/DDBJ whole genome shotgun (WGS) entry which is preliminary data.</text>
</comment>
<dbReference type="EMBL" id="QJVJ01000006">
    <property type="protein sequence ID" value="PYI53972.1"/>
    <property type="molecule type" value="Genomic_DNA"/>
</dbReference>
<dbReference type="PANTHER" id="PTHR30204:SF69">
    <property type="entry name" value="MERR-FAMILY TRANSCRIPTIONAL REGULATOR"/>
    <property type="match status" value="1"/>
</dbReference>
<dbReference type="CDD" id="cd01106">
    <property type="entry name" value="HTH_TipAL-Mta"/>
    <property type="match status" value="1"/>
</dbReference>
<dbReference type="SMART" id="SM00422">
    <property type="entry name" value="HTH_MERR"/>
    <property type="match status" value="1"/>
</dbReference>
<proteinExistence type="predicted"/>
<dbReference type="Pfam" id="PF13411">
    <property type="entry name" value="MerR_1"/>
    <property type="match status" value="1"/>
</dbReference>
<dbReference type="SUPFAM" id="SSF46955">
    <property type="entry name" value="Putative DNA-binding domain"/>
    <property type="match status" value="1"/>
</dbReference>
<evidence type="ECO:0000256" key="2">
    <source>
        <dbReference type="ARBA" id="ARBA00023015"/>
    </source>
</evidence>